<dbReference type="SUPFAM" id="SSF103473">
    <property type="entry name" value="MFS general substrate transporter"/>
    <property type="match status" value="1"/>
</dbReference>
<keyword evidence="2" id="KW-0813">Transport</keyword>
<reference evidence="9 10" key="1">
    <citation type="submission" date="2018-03" db="EMBL/GenBank/DDBJ databases">
        <title>Genomic Encyclopedia of Archaeal and Bacterial Type Strains, Phase II (KMG-II): from individual species to whole genera.</title>
        <authorList>
            <person name="Goeker M."/>
        </authorList>
    </citation>
    <scope>NUCLEOTIDE SEQUENCE [LARGE SCALE GENOMIC DNA]</scope>
    <source>
        <strain evidence="9 10">DSM 43146</strain>
    </source>
</reference>
<dbReference type="EMBL" id="PVMZ01000035">
    <property type="protein sequence ID" value="PRX09782.1"/>
    <property type="molecule type" value="Genomic_DNA"/>
</dbReference>
<evidence type="ECO:0000313" key="10">
    <source>
        <dbReference type="Proteomes" id="UP000239415"/>
    </source>
</evidence>
<dbReference type="InterPro" id="IPR011701">
    <property type="entry name" value="MFS"/>
</dbReference>
<dbReference type="Pfam" id="PF07690">
    <property type="entry name" value="MFS_1"/>
    <property type="match status" value="1"/>
</dbReference>
<evidence type="ECO:0000256" key="4">
    <source>
        <dbReference type="ARBA" id="ARBA00022692"/>
    </source>
</evidence>
<feature type="transmembrane region" description="Helical" evidence="7">
    <location>
        <begin position="79"/>
        <end position="96"/>
    </location>
</feature>
<dbReference type="GO" id="GO:0005886">
    <property type="term" value="C:plasma membrane"/>
    <property type="evidence" value="ECO:0007669"/>
    <property type="project" value="UniProtKB-SubCell"/>
</dbReference>
<dbReference type="InterPro" id="IPR020846">
    <property type="entry name" value="MFS_dom"/>
</dbReference>
<dbReference type="Proteomes" id="UP000239415">
    <property type="component" value="Unassembled WGS sequence"/>
</dbReference>
<comment type="subcellular location">
    <subcellularLocation>
        <location evidence="1">Cell membrane</location>
        <topology evidence="1">Multi-pass membrane protein</topology>
    </subcellularLocation>
</comment>
<evidence type="ECO:0000256" key="5">
    <source>
        <dbReference type="ARBA" id="ARBA00022989"/>
    </source>
</evidence>
<evidence type="ECO:0000256" key="1">
    <source>
        <dbReference type="ARBA" id="ARBA00004651"/>
    </source>
</evidence>
<protein>
    <submittedName>
        <fullName evidence="9">MFS transporter</fullName>
    </submittedName>
</protein>
<feature type="transmembrane region" description="Helical" evidence="7">
    <location>
        <begin position="12"/>
        <end position="38"/>
    </location>
</feature>
<feature type="transmembrane region" description="Helical" evidence="7">
    <location>
        <begin position="44"/>
        <end position="67"/>
    </location>
</feature>
<evidence type="ECO:0000256" key="7">
    <source>
        <dbReference type="SAM" id="Phobius"/>
    </source>
</evidence>
<feature type="domain" description="Major facilitator superfamily (MFS) profile" evidence="8">
    <location>
        <begin position="13"/>
        <end position="137"/>
    </location>
</feature>
<gene>
    <name evidence="9" type="ORF">CLV67_13559</name>
</gene>
<keyword evidence="4 7" id="KW-0812">Transmembrane</keyword>
<evidence type="ECO:0000256" key="3">
    <source>
        <dbReference type="ARBA" id="ARBA00022475"/>
    </source>
</evidence>
<organism evidence="9 10">
    <name type="scientific">Actinoplanes italicus</name>
    <dbReference type="NCBI Taxonomy" id="113567"/>
    <lineage>
        <taxon>Bacteria</taxon>
        <taxon>Bacillati</taxon>
        <taxon>Actinomycetota</taxon>
        <taxon>Actinomycetes</taxon>
        <taxon>Micromonosporales</taxon>
        <taxon>Micromonosporaceae</taxon>
        <taxon>Actinoplanes</taxon>
    </lineage>
</organism>
<sequence>MTSTSTTSIPLLARVLIAGAGIMSLANSVTIPFLAVFLHRDLGLAPGLIGFVIGSSVFFSIFAGFVGGSLSDTLGRSRLLVFSLVGVIGSFTGLYFSDGVVAVFAFNATLSLSSSTFAPVGKALLGDLLPRARRAKT</sequence>
<dbReference type="GO" id="GO:0022857">
    <property type="term" value="F:transmembrane transporter activity"/>
    <property type="evidence" value="ECO:0007669"/>
    <property type="project" value="InterPro"/>
</dbReference>
<keyword evidence="6 7" id="KW-0472">Membrane</keyword>
<accession>A0A2T0JQ72</accession>
<name>A0A2T0JQ72_9ACTN</name>
<evidence type="ECO:0000256" key="2">
    <source>
        <dbReference type="ARBA" id="ARBA00022448"/>
    </source>
</evidence>
<dbReference type="RefSeq" id="WP_203737806.1">
    <property type="nucleotide sequence ID" value="NZ_BOMO01000168.1"/>
</dbReference>
<dbReference type="PROSITE" id="PS50850">
    <property type="entry name" value="MFS"/>
    <property type="match status" value="1"/>
</dbReference>
<dbReference type="InterPro" id="IPR050171">
    <property type="entry name" value="MFS_Transporters"/>
</dbReference>
<proteinExistence type="predicted"/>
<dbReference type="InterPro" id="IPR036259">
    <property type="entry name" value="MFS_trans_sf"/>
</dbReference>
<dbReference type="Gene3D" id="1.20.1250.20">
    <property type="entry name" value="MFS general substrate transporter like domains"/>
    <property type="match status" value="1"/>
</dbReference>
<evidence type="ECO:0000313" key="9">
    <source>
        <dbReference type="EMBL" id="PRX09782.1"/>
    </source>
</evidence>
<comment type="caution">
    <text evidence="9">The sequence shown here is derived from an EMBL/GenBank/DDBJ whole genome shotgun (WGS) entry which is preliminary data.</text>
</comment>
<keyword evidence="10" id="KW-1185">Reference proteome</keyword>
<dbReference type="AlphaFoldDB" id="A0A2T0JQ72"/>
<dbReference type="PANTHER" id="PTHR23517">
    <property type="entry name" value="RESISTANCE PROTEIN MDTM, PUTATIVE-RELATED-RELATED"/>
    <property type="match status" value="1"/>
</dbReference>
<evidence type="ECO:0000259" key="8">
    <source>
        <dbReference type="PROSITE" id="PS50850"/>
    </source>
</evidence>
<keyword evidence="5 7" id="KW-1133">Transmembrane helix</keyword>
<evidence type="ECO:0000256" key="6">
    <source>
        <dbReference type="ARBA" id="ARBA00023136"/>
    </source>
</evidence>
<keyword evidence="3" id="KW-1003">Cell membrane</keyword>